<name>K0PCA5_9HYPH</name>
<keyword evidence="2" id="KW-1185">Reference proteome</keyword>
<evidence type="ECO:0000313" key="1">
    <source>
        <dbReference type="EMBL" id="CCM74176.1"/>
    </source>
</evidence>
<dbReference type="EMBL" id="CANI01000002">
    <property type="protein sequence ID" value="CCM74176.1"/>
    <property type="molecule type" value="Genomic_DNA"/>
</dbReference>
<organism evidence="1 2">
    <name type="scientific">Rhizobium mesoamericanum STM3625</name>
    <dbReference type="NCBI Taxonomy" id="1211777"/>
    <lineage>
        <taxon>Bacteria</taxon>
        <taxon>Pseudomonadati</taxon>
        <taxon>Pseudomonadota</taxon>
        <taxon>Alphaproteobacteria</taxon>
        <taxon>Hyphomicrobiales</taxon>
        <taxon>Rhizobiaceae</taxon>
        <taxon>Rhizobium/Agrobacterium group</taxon>
        <taxon>Rhizobium</taxon>
    </lineage>
</organism>
<dbReference type="AlphaFoldDB" id="K0PCA5"/>
<dbReference type="Proteomes" id="UP000009319">
    <property type="component" value="Unassembled WGS sequence"/>
</dbReference>
<gene>
    <name evidence="1" type="ORF">BN77_1293</name>
</gene>
<sequence>MVVCEYQFTPRLPLIQALRAIPSKIGRSSRLQAPWG</sequence>
<accession>K0PCA5</accession>
<reference evidence="1 2" key="1">
    <citation type="journal article" date="2013" name="Genome Announc.">
        <title>Draft Genome Sequence of Rhizobium mesoamericanum STM3625, a Nitrogen-Fixing Symbiont of Mimosa pudica Isolated in French Guiana (South America).</title>
        <authorList>
            <person name="Moulin L."/>
            <person name="Mornico D."/>
            <person name="Melkonian R."/>
            <person name="Klonowska A."/>
        </authorList>
    </citation>
    <scope>NUCLEOTIDE SEQUENCE [LARGE SCALE GENOMIC DNA]</scope>
    <source>
        <strain evidence="1 2">STM3625</strain>
    </source>
</reference>
<evidence type="ECO:0000313" key="2">
    <source>
        <dbReference type="Proteomes" id="UP000009319"/>
    </source>
</evidence>
<dbReference type="HOGENOM" id="CLU_3358083_0_0_5"/>
<protein>
    <submittedName>
        <fullName evidence="1">Uncharacterized protein</fullName>
    </submittedName>
</protein>
<dbReference type="STRING" id="1211777.BN77_1293"/>
<comment type="caution">
    <text evidence="1">The sequence shown here is derived from an EMBL/GenBank/DDBJ whole genome shotgun (WGS) entry which is preliminary data.</text>
</comment>
<proteinExistence type="predicted"/>